<dbReference type="SMART" id="SM00343">
    <property type="entry name" value="ZnF_C2HC"/>
    <property type="match status" value="1"/>
</dbReference>
<feature type="compositionally biased region" description="Basic and acidic residues" evidence="2">
    <location>
        <begin position="263"/>
        <end position="273"/>
    </location>
</feature>
<dbReference type="InterPro" id="IPR021109">
    <property type="entry name" value="Peptidase_aspartic_dom_sf"/>
</dbReference>
<reference evidence="5" key="2">
    <citation type="submission" date="2025-08" db="UniProtKB">
        <authorList>
            <consortium name="RefSeq"/>
        </authorList>
    </citation>
    <scope>IDENTIFICATION</scope>
</reference>
<evidence type="ECO:0000256" key="2">
    <source>
        <dbReference type="SAM" id="MobiDB-lite"/>
    </source>
</evidence>
<dbReference type="Gene3D" id="2.40.70.10">
    <property type="entry name" value="Acid Proteases"/>
    <property type="match status" value="1"/>
</dbReference>
<keyword evidence="1" id="KW-0862">Zinc</keyword>
<proteinExistence type="predicted"/>
<keyword evidence="1" id="KW-0479">Metal-binding</keyword>
<evidence type="ECO:0000313" key="4">
    <source>
        <dbReference type="Proteomes" id="UP001515500"/>
    </source>
</evidence>
<dbReference type="Pfam" id="PF03732">
    <property type="entry name" value="Retrotrans_gag"/>
    <property type="match status" value="1"/>
</dbReference>
<dbReference type="Gene3D" id="4.10.60.10">
    <property type="entry name" value="Zinc finger, CCHC-type"/>
    <property type="match status" value="1"/>
</dbReference>
<feature type="region of interest" description="Disordered" evidence="2">
    <location>
        <begin position="52"/>
        <end position="85"/>
    </location>
</feature>
<dbReference type="RefSeq" id="XP_039122362.1">
    <property type="nucleotide sequence ID" value="XM_039266428.1"/>
</dbReference>
<accession>A0AB40B522</accession>
<dbReference type="GeneID" id="120258941"/>
<dbReference type="InterPro" id="IPR036875">
    <property type="entry name" value="Znf_CCHC_sf"/>
</dbReference>
<dbReference type="CDD" id="cd00303">
    <property type="entry name" value="retropepsin_like"/>
    <property type="match status" value="1"/>
</dbReference>
<dbReference type="PANTHER" id="PTHR35046">
    <property type="entry name" value="ZINC KNUCKLE (CCHC-TYPE) FAMILY PROTEIN"/>
    <property type="match status" value="1"/>
</dbReference>
<protein>
    <submittedName>
        <fullName evidence="5">Uncharacterized protein LOC120258941</fullName>
    </submittedName>
</protein>
<feature type="compositionally biased region" description="Polar residues" evidence="2">
    <location>
        <begin position="274"/>
        <end position="291"/>
    </location>
</feature>
<dbReference type="Pfam" id="PF00098">
    <property type="entry name" value="zf-CCHC"/>
    <property type="match status" value="1"/>
</dbReference>
<dbReference type="InterPro" id="IPR005162">
    <property type="entry name" value="Retrotrans_gag_dom"/>
</dbReference>
<gene>
    <name evidence="5" type="primary">LOC120258941</name>
</gene>
<dbReference type="SUPFAM" id="SSF57756">
    <property type="entry name" value="Retrovirus zinc finger-like domains"/>
    <property type="match status" value="1"/>
</dbReference>
<evidence type="ECO:0000259" key="3">
    <source>
        <dbReference type="PROSITE" id="PS50158"/>
    </source>
</evidence>
<dbReference type="PROSITE" id="PS50158">
    <property type="entry name" value="ZF_CCHC"/>
    <property type="match status" value="1"/>
</dbReference>
<feature type="domain" description="CCHC-type" evidence="3">
    <location>
        <begin position="332"/>
        <end position="348"/>
    </location>
</feature>
<evidence type="ECO:0000256" key="1">
    <source>
        <dbReference type="PROSITE-ProRule" id="PRU00047"/>
    </source>
</evidence>
<sequence>MADGNGSNLNTNVAILQTLTAIQQQMQQMVEAMKNLQTSQPRHQGVRRHVEGRAIPNLPLHENVPGSDSDEENQISDGEQGFDPPYPKIKADLPFFSGNLDVEDFLDWVAEVEKYFELMSIAEHLQVKYVAYKLRGGASAWWEQLQGKRRRQHKQPIRSWRRMKEALMFRFLPSDYDQILYQRYQDCKQGVRTVQQYTEEFHRLSARNNLSETEAQQTARFMSGLRTTIRDRVELAPVYGVDEAINRAMKVEAQLNRATRGQPTEHRAGDSSRGHNQGNRPNTSQIESSQPFGKKTPAESSKMTEPSSHNQLQGGPQNRQNSNPYARERGNKCYRCNQPGHLSNNCPKRGQVNMVEHEDGFEATEEHYTVGPDDVYEEDEQAVCVVRKLALTMESIAEDPQRHNLFRTSCKVNQRVFEVIVDGGSQENLISREMVNQLKLKLRKHPHPYKNWVDQVYG</sequence>
<keyword evidence="1" id="KW-0863">Zinc-finger</keyword>
<evidence type="ECO:0000313" key="5">
    <source>
        <dbReference type="RefSeq" id="XP_039122362.1"/>
    </source>
</evidence>
<dbReference type="PANTHER" id="PTHR35046:SF18">
    <property type="entry name" value="RNA-DIRECTED DNA POLYMERASE"/>
    <property type="match status" value="1"/>
</dbReference>
<reference evidence="4" key="1">
    <citation type="submission" date="2025-05" db="UniProtKB">
        <authorList>
            <consortium name="RefSeq"/>
        </authorList>
    </citation>
    <scope>NUCLEOTIDE SEQUENCE [LARGE SCALE GENOMIC DNA]</scope>
</reference>
<dbReference type="InterPro" id="IPR001878">
    <property type="entry name" value="Znf_CCHC"/>
</dbReference>
<feature type="compositionally biased region" description="Polar residues" evidence="2">
    <location>
        <begin position="298"/>
        <end position="324"/>
    </location>
</feature>
<dbReference type="GO" id="GO:0003676">
    <property type="term" value="F:nucleic acid binding"/>
    <property type="evidence" value="ECO:0007669"/>
    <property type="project" value="InterPro"/>
</dbReference>
<keyword evidence="4" id="KW-1185">Reference proteome</keyword>
<dbReference type="AlphaFoldDB" id="A0AB40B522"/>
<name>A0AB40B522_DIOCR</name>
<organism evidence="4 5">
    <name type="scientific">Dioscorea cayennensis subsp. rotundata</name>
    <name type="common">White Guinea yam</name>
    <name type="synonym">Dioscorea rotundata</name>
    <dbReference type="NCBI Taxonomy" id="55577"/>
    <lineage>
        <taxon>Eukaryota</taxon>
        <taxon>Viridiplantae</taxon>
        <taxon>Streptophyta</taxon>
        <taxon>Embryophyta</taxon>
        <taxon>Tracheophyta</taxon>
        <taxon>Spermatophyta</taxon>
        <taxon>Magnoliopsida</taxon>
        <taxon>Liliopsida</taxon>
        <taxon>Dioscoreales</taxon>
        <taxon>Dioscoreaceae</taxon>
        <taxon>Dioscorea</taxon>
    </lineage>
</organism>
<dbReference type="GO" id="GO:0008270">
    <property type="term" value="F:zinc ion binding"/>
    <property type="evidence" value="ECO:0007669"/>
    <property type="project" value="UniProtKB-KW"/>
</dbReference>
<feature type="region of interest" description="Disordered" evidence="2">
    <location>
        <begin position="255"/>
        <end position="330"/>
    </location>
</feature>
<dbReference type="Proteomes" id="UP001515500">
    <property type="component" value="Chromosome 1"/>
</dbReference>